<dbReference type="Pfam" id="PF00673">
    <property type="entry name" value="Ribosomal_L5_C"/>
    <property type="match status" value="1"/>
</dbReference>
<evidence type="ECO:0000256" key="1">
    <source>
        <dbReference type="ARBA" id="ARBA00008553"/>
    </source>
</evidence>
<comment type="similarity">
    <text evidence="1">Belongs to the universal ribosomal protein uL5 family.</text>
</comment>
<sequence length="289" mass="32823">MWKQCLRQLSSSIARCGGYSTIQPVHHLVKIKKSALMPKYKEVLVPKDSIESVGYRPTEFDQDRVGEHYSNSLRSDLMLYFYDHDAQIIPGQKRRDHDPTSPYSLYRHKKKPRGFGRPTRDILPIGPHNVPELTAISLNLYNKDAFGHNWLNISSTLQLAQITNVKPKKIKGRVNDLSWKIRMGKRCGAKVELTGADMSQFLVTLTELVLPRIRTFKGISKTSGDKFGNISVGLNPEDVKFFPEIEQFQELFPNLFGFNITFKTTAQTDAAARVLLSSLGLPFENAPRM</sequence>
<dbReference type="OrthoDB" id="539541at2759"/>
<proteinExistence type="inferred from homology"/>
<evidence type="ECO:0000256" key="2">
    <source>
        <dbReference type="ARBA" id="ARBA00022980"/>
    </source>
</evidence>
<dbReference type="GO" id="GO:1990904">
    <property type="term" value="C:ribonucleoprotein complex"/>
    <property type="evidence" value="ECO:0007669"/>
    <property type="project" value="UniProtKB-KW"/>
</dbReference>
<dbReference type="InterPro" id="IPR031309">
    <property type="entry name" value="Ribosomal_uL5_C"/>
</dbReference>
<organism evidence="6 7">
    <name type="scientific">Metschnikowia bicuspidata</name>
    <dbReference type="NCBI Taxonomy" id="27322"/>
    <lineage>
        <taxon>Eukaryota</taxon>
        <taxon>Fungi</taxon>
        <taxon>Dikarya</taxon>
        <taxon>Ascomycota</taxon>
        <taxon>Saccharomycotina</taxon>
        <taxon>Pichiomycetes</taxon>
        <taxon>Metschnikowiaceae</taxon>
        <taxon>Metschnikowia</taxon>
    </lineage>
</organism>
<gene>
    <name evidence="6" type="ORF">METBISCDRAFT_21220</name>
</gene>
<dbReference type="InterPro" id="IPR002132">
    <property type="entry name" value="Ribosomal_uL5"/>
</dbReference>
<dbReference type="GO" id="GO:0005840">
    <property type="term" value="C:ribosome"/>
    <property type="evidence" value="ECO:0007669"/>
    <property type="project" value="UniProtKB-KW"/>
</dbReference>
<dbReference type="EMBL" id="ML004429">
    <property type="protein sequence ID" value="RKP32959.1"/>
    <property type="molecule type" value="Genomic_DNA"/>
</dbReference>
<evidence type="ECO:0000313" key="6">
    <source>
        <dbReference type="EMBL" id="RKP32959.1"/>
    </source>
</evidence>
<dbReference type="Proteomes" id="UP000268321">
    <property type="component" value="Unassembled WGS sequence"/>
</dbReference>
<feature type="region of interest" description="Disordered" evidence="4">
    <location>
        <begin position="91"/>
        <end position="121"/>
    </location>
</feature>
<accession>A0A4V1J3R3</accession>
<dbReference type="InterPro" id="IPR022803">
    <property type="entry name" value="Ribosomal_uL5_dom_sf"/>
</dbReference>
<name>A0A4V1J3R3_9ASCO</name>
<keyword evidence="2 6" id="KW-0689">Ribosomal protein</keyword>
<dbReference type="AlphaFoldDB" id="A0A4V1J3R3"/>
<evidence type="ECO:0000256" key="4">
    <source>
        <dbReference type="SAM" id="MobiDB-lite"/>
    </source>
</evidence>
<evidence type="ECO:0000256" key="3">
    <source>
        <dbReference type="ARBA" id="ARBA00023274"/>
    </source>
</evidence>
<dbReference type="SUPFAM" id="SSF55282">
    <property type="entry name" value="RL5-like"/>
    <property type="match status" value="1"/>
</dbReference>
<dbReference type="Gene3D" id="3.30.1440.10">
    <property type="match status" value="1"/>
</dbReference>
<dbReference type="PANTHER" id="PTHR11994">
    <property type="entry name" value="60S RIBOSOMAL PROTEIN L11-RELATED"/>
    <property type="match status" value="1"/>
</dbReference>
<evidence type="ECO:0000259" key="5">
    <source>
        <dbReference type="Pfam" id="PF00673"/>
    </source>
</evidence>
<protein>
    <submittedName>
        <fullName evidence="6">Ribosomal protein L5</fullName>
    </submittedName>
</protein>
<reference evidence="7" key="1">
    <citation type="journal article" date="2018" name="Nat. Microbiol.">
        <title>Leveraging single-cell genomics to expand the fungal tree of life.</title>
        <authorList>
            <person name="Ahrendt S.R."/>
            <person name="Quandt C.A."/>
            <person name="Ciobanu D."/>
            <person name="Clum A."/>
            <person name="Salamov A."/>
            <person name="Andreopoulos B."/>
            <person name="Cheng J.F."/>
            <person name="Woyke T."/>
            <person name="Pelin A."/>
            <person name="Henrissat B."/>
            <person name="Reynolds N.K."/>
            <person name="Benny G.L."/>
            <person name="Smith M.E."/>
            <person name="James T.Y."/>
            <person name="Grigoriev I.V."/>
        </authorList>
    </citation>
    <scope>NUCLEOTIDE SEQUENCE [LARGE SCALE GENOMIC DNA]</scope>
    <source>
        <strain evidence="7">Baker2002</strain>
    </source>
</reference>
<dbReference type="GO" id="GO:0003735">
    <property type="term" value="F:structural constituent of ribosome"/>
    <property type="evidence" value="ECO:0007669"/>
    <property type="project" value="InterPro"/>
</dbReference>
<dbReference type="GO" id="GO:0006412">
    <property type="term" value="P:translation"/>
    <property type="evidence" value="ECO:0007669"/>
    <property type="project" value="InterPro"/>
</dbReference>
<keyword evidence="7" id="KW-1185">Reference proteome</keyword>
<feature type="domain" description="Large ribosomal subunit protein uL5 C-terminal" evidence="5">
    <location>
        <begin position="187"/>
        <end position="283"/>
    </location>
</feature>
<keyword evidence="3" id="KW-0687">Ribonucleoprotein</keyword>
<evidence type="ECO:0000313" key="7">
    <source>
        <dbReference type="Proteomes" id="UP000268321"/>
    </source>
</evidence>